<evidence type="ECO:0000313" key="6">
    <source>
        <dbReference type="Proteomes" id="UP000694001"/>
    </source>
</evidence>
<feature type="transmembrane region" description="Helical" evidence="2">
    <location>
        <begin position="12"/>
        <end position="32"/>
    </location>
</feature>
<protein>
    <submittedName>
        <fullName evidence="5">3-hydroxyacyl-CoA dehydrogenase</fullName>
    </submittedName>
</protein>
<dbReference type="InterPro" id="IPR006176">
    <property type="entry name" value="3-OHacyl-CoA_DH_NAD-bd"/>
</dbReference>
<name>A0A975U2T7_9PROT</name>
<keyword evidence="2" id="KW-0472">Membrane</keyword>
<dbReference type="AlphaFoldDB" id="A0A975U2T7"/>
<dbReference type="PANTHER" id="PTHR48075">
    <property type="entry name" value="3-HYDROXYACYL-COA DEHYDROGENASE FAMILY PROTEIN"/>
    <property type="match status" value="1"/>
</dbReference>
<accession>A0A975U2T7</accession>
<organism evidence="5 6">
    <name type="scientific">Elioraea tepida</name>
    <dbReference type="NCBI Taxonomy" id="2843330"/>
    <lineage>
        <taxon>Bacteria</taxon>
        <taxon>Pseudomonadati</taxon>
        <taxon>Pseudomonadota</taxon>
        <taxon>Alphaproteobacteria</taxon>
        <taxon>Acetobacterales</taxon>
        <taxon>Elioraeaceae</taxon>
        <taxon>Elioraea</taxon>
    </lineage>
</organism>
<dbReference type="GO" id="GO:0016616">
    <property type="term" value="F:oxidoreductase activity, acting on the CH-OH group of donors, NAD or NADP as acceptor"/>
    <property type="evidence" value="ECO:0007669"/>
    <property type="project" value="InterPro"/>
</dbReference>
<dbReference type="Proteomes" id="UP000694001">
    <property type="component" value="Chromosome"/>
</dbReference>
<dbReference type="PANTHER" id="PTHR48075:SF5">
    <property type="entry name" value="3-HYDROXYBUTYRYL-COA DEHYDROGENASE"/>
    <property type="match status" value="1"/>
</dbReference>
<sequence>MGRPQEVGGRVLSAAVVGTGLIGSGWTALMLARGLAVRAWDPSPGFDERLRAAVAARAPALSRLGLAPDLSRLTCHDRLEEAVGDAGFVQENAPDTEEAKRPLFAALDAAVPLGSVIASSSSALLLTPLVSGLAGAERFVLGHPITPADLMPLVEVSGGERTARWAIEAAVAFYRSLGKRPVVLRREIAGHIAGRLAAALYREAVALVEDGIADAATIDEALRHSMGLRWAATGVHLSYHLGGGAGGLRHYLDHLGPAQERRWASMRTPRLTPELKERLVAEVEAIAAGRSIAALEAERDARLAAILAALAEVEHG</sequence>
<evidence type="ECO:0000259" key="3">
    <source>
        <dbReference type="Pfam" id="PF00725"/>
    </source>
</evidence>
<evidence type="ECO:0000313" key="5">
    <source>
        <dbReference type="EMBL" id="QXM25310.1"/>
    </source>
</evidence>
<dbReference type="RefSeq" id="WP_218286366.1">
    <property type="nucleotide sequence ID" value="NZ_CP076448.1"/>
</dbReference>
<feature type="domain" description="3-hydroxyacyl-CoA dehydrogenase C-terminal" evidence="3">
    <location>
        <begin position="190"/>
        <end position="259"/>
    </location>
</feature>
<evidence type="ECO:0000259" key="4">
    <source>
        <dbReference type="Pfam" id="PF02737"/>
    </source>
</evidence>
<reference evidence="5" key="1">
    <citation type="submission" date="2021-06" db="EMBL/GenBank/DDBJ databases">
        <title>Elioraea tepida, sp. nov., a moderately thermophilic aerobic anoxygenic phototrophic bacterium isolated from an alkaline siliceous hot spring mat community in Yellowstone National Park, WY, USA.</title>
        <authorList>
            <person name="Saini M.K."/>
            <person name="Yoshida S."/>
            <person name="Sebastian A."/>
            <person name="Hirose S."/>
            <person name="Hara E."/>
            <person name="Tamaki H."/>
            <person name="Soulier N.T."/>
            <person name="Albert I."/>
            <person name="Hanada S."/>
            <person name="Bryant D.A."/>
            <person name="Tank M."/>
        </authorList>
    </citation>
    <scope>NUCLEOTIDE SEQUENCE</scope>
    <source>
        <strain evidence="5">MS-P2</strain>
    </source>
</reference>
<dbReference type="GO" id="GO:0006631">
    <property type="term" value="P:fatty acid metabolic process"/>
    <property type="evidence" value="ECO:0007669"/>
    <property type="project" value="InterPro"/>
</dbReference>
<evidence type="ECO:0000256" key="1">
    <source>
        <dbReference type="ARBA" id="ARBA00023002"/>
    </source>
</evidence>
<dbReference type="EMBL" id="CP076448">
    <property type="protein sequence ID" value="QXM25310.1"/>
    <property type="molecule type" value="Genomic_DNA"/>
</dbReference>
<dbReference type="GO" id="GO:0070403">
    <property type="term" value="F:NAD+ binding"/>
    <property type="evidence" value="ECO:0007669"/>
    <property type="project" value="InterPro"/>
</dbReference>
<gene>
    <name evidence="5" type="ORF">KO353_03450</name>
</gene>
<evidence type="ECO:0000256" key="2">
    <source>
        <dbReference type="SAM" id="Phobius"/>
    </source>
</evidence>
<dbReference type="Pfam" id="PF02737">
    <property type="entry name" value="3HCDH_N"/>
    <property type="match status" value="1"/>
</dbReference>
<keyword evidence="2" id="KW-0812">Transmembrane</keyword>
<keyword evidence="6" id="KW-1185">Reference proteome</keyword>
<dbReference type="Pfam" id="PF00725">
    <property type="entry name" value="3HCDH"/>
    <property type="match status" value="1"/>
</dbReference>
<proteinExistence type="predicted"/>
<dbReference type="KEGG" id="elio:KO353_03450"/>
<keyword evidence="2" id="KW-1133">Transmembrane helix</keyword>
<feature type="domain" description="3-hydroxyacyl-CoA dehydrogenase NAD binding" evidence="4">
    <location>
        <begin position="14"/>
        <end position="185"/>
    </location>
</feature>
<keyword evidence="1" id="KW-0560">Oxidoreductase</keyword>
<dbReference type="InterPro" id="IPR006108">
    <property type="entry name" value="3HC_DH_C"/>
</dbReference>